<evidence type="ECO:0000313" key="2">
    <source>
        <dbReference type="EMBL" id="KAJ3222778.1"/>
    </source>
</evidence>
<comment type="caution">
    <text evidence="2">The sequence shown here is derived from an EMBL/GenBank/DDBJ whole genome shotgun (WGS) entry which is preliminary data.</text>
</comment>
<evidence type="ECO:0000313" key="3">
    <source>
        <dbReference type="Proteomes" id="UP001211065"/>
    </source>
</evidence>
<organism evidence="2 3">
    <name type="scientific">Clydaea vesicula</name>
    <dbReference type="NCBI Taxonomy" id="447962"/>
    <lineage>
        <taxon>Eukaryota</taxon>
        <taxon>Fungi</taxon>
        <taxon>Fungi incertae sedis</taxon>
        <taxon>Chytridiomycota</taxon>
        <taxon>Chytridiomycota incertae sedis</taxon>
        <taxon>Chytridiomycetes</taxon>
        <taxon>Lobulomycetales</taxon>
        <taxon>Lobulomycetaceae</taxon>
        <taxon>Clydaea</taxon>
    </lineage>
</organism>
<evidence type="ECO:0000256" key="1">
    <source>
        <dbReference type="SAM" id="Phobius"/>
    </source>
</evidence>
<protein>
    <submittedName>
        <fullName evidence="2">Uncharacterized protein</fullName>
    </submittedName>
</protein>
<dbReference type="EMBL" id="JADGJW010000160">
    <property type="protein sequence ID" value="KAJ3222778.1"/>
    <property type="molecule type" value="Genomic_DNA"/>
</dbReference>
<proteinExistence type="predicted"/>
<dbReference type="AlphaFoldDB" id="A0AAD5U3C3"/>
<sequence length="513" mass="59679">MKLMNLRISIQNPVFIAFFFFVVIFFISVIKKSYINQTQHIHEIKEKYSTLNKKKNIFNKNFLLPDQKEFDDTVNNNNRIFYLEKYSKTSLLDFVEIGLIKEIHFNATKFVDQSNEFLPSASENSYISNSGTLVALSNHLTSNKQYYLHCSVVNYVTNSIIYDKFDVLLLNRLTIPLTFMHLTILDSNFQELPSDFEYQGQFYPKTIGINHDIGSIGPEDTRAIVDSDGNIIITFNMDDNEEFRLIWYYDLTSGVIRKLSHPFHKGPQSWVPFINQNDEVNFIYSWDPVIRPLRCGAEHPAKCFDYLVPKKSFSRNLDGLKRFQEKITLENENRTPGLSEFRGGSSLVKYKDFYVTLIRIRTANKAKPHQDPVFKVRLAILDPNLNLIYLSENLDFKGKLFLKPFFQFEDLNQFKLSCSHASILKSSALTQTTANDWVGEFSVNDQKNFVVVFKDLTLFIDAIIERYMDGGREPDQFNLLKDAVSEDKNSIQWCSDEEYNKFLKVGEMVKPDL</sequence>
<accession>A0AAD5U3C3</accession>
<name>A0AAD5U3C3_9FUNG</name>
<reference evidence="2" key="1">
    <citation type="submission" date="2020-05" db="EMBL/GenBank/DDBJ databases">
        <title>Phylogenomic resolution of chytrid fungi.</title>
        <authorList>
            <person name="Stajich J.E."/>
            <person name="Amses K."/>
            <person name="Simmons R."/>
            <person name="Seto K."/>
            <person name="Myers J."/>
            <person name="Bonds A."/>
            <person name="Quandt C.A."/>
            <person name="Barry K."/>
            <person name="Liu P."/>
            <person name="Grigoriev I."/>
            <person name="Longcore J.E."/>
            <person name="James T.Y."/>
        </authorList>
    </citation>
    <scope>NUCLEOTIDE SEQUENCE</scope>
    <source>
        <strain evidence="2">JEL0476</strain>
    </source>
</reference>
<dbReference type="Proteomes" id="UP001211065">
    <property type="component" value="Unassembled WGS sequence"/>
</dbReference>
<keyword evidence="1" id="KW-1133">Transmembrane helix</keyword>
<feature type="transmembrane region" description="Helical" evidence="1">
    <location>
        <begin position="12"/>
        <end position="30"/>
    </location>
</feature>
<keyword evidence="1" id="KW-0812">Transmembrane</keyword>
<keyword evidence="1" id="KW-0472">Membrane</keyword>
<keyword evidence="3" id="KW-1185">Reference proteome</keyword>
<gene>
    <name evidence="2" type="ORF">HK099_001946</name>
</gene>